<organism evidence="1">
    <name type="scientific">Salmonella enterica subsp. enterica serovar Heidelberg</name>
    <dbReference type="NCBI Taxonomy" id="611"/>
    <lineage>
        <taxon>Bacteria</taxon>
        <taxon>Pseudomonadati</taxon>
        <taxon>Pseudomonadota</taxon>
        <taxon>Gammaproteobacteria</taxon>
        <taxon>Enterobacterales</taxon>
        <taxon>Enterobacteriaceae</taxon>
        <taxon>Salmonella</taxon>
    </lineage>
</organism>
<evidence type="ECO:0000313" key="1">
    <source>
        <dbReference type="EMBL" id="HAE5578705.1"/>
    </source>
</evidence>
<dbReference type="AlphaFoldDB" id="A0A733GC57"/>
<gene>
    <name evidence="1" type="ORF">G4J74_004622</name>
</gene>
<name>A0A733GC57_SALET</name>
<accession>A0A733GC57</accession>
<reference evidence="1" key="1">
    <citation type="journal article" date="2018" name="Genome Biol.">
        <title>SKESA: strategic k-mer extension for scrupulous assemblies.</title>
        <authorList>
            <person name="Souvorov A."/>
            <person name="Agarwala R."/>
            <person name="Lipman D.J."/>
        </authorList>
    </citation>
    <scope>NUCLEOTIDE SEQUENCE</scope>
    <source>
        <strain evidence="1">ID147255</strain>
    </source>
</reference>
<dbReference type="NCBIfam" id="NF041452">
    <property type="entry name" value="DDP3"/>
    <property type="match status" value="1"/>
</dbReference>
<proteinExistence type="predicted"/>
<reference evidence="1" key="2">
    <citation type="submission" date="2018-07" db="EMBL/GenBank/DDBJ databases">
        <authorList>
            <consortium name="NCBI Pathogen Detection Project"/>
        </authorList>
    </citation>
    <scope>NUCLEOTIDE SEQUENCE</scope>
    <source>
        <strain evidence="1">ID147255</strain>
    </source>
</reference>
<evidence type="ECO:0008006" key="2">
    <source>
        <dbReference type="Google" id="ProtNLM"/>
    </source>
</evidence>
<sequence length="119" mass="13439">MSYRLIDFLNSDDAMLFTILAKNLKEKYACVCKVRLSEFLYSTQQEGSKEFYDEFQTVNLITVPFAIFDVTTGKLSATVFFNKNGFDGKGLLEAKGILCIGISDYKDVLISEDLAIFMV</sequence>
<protein>
    <recommendedName>
        <fullName evidence="2">DNA distortion polypeptide 3</fullName>
    </recommendedName>
</protein>
<dbReference type="EMBL" id="DAASHT010000018">
    <property type="protein sequence ID" value="HAE5578705.1"/>
    <property type="molecule type" value="Genomic_DNA"/>
</dbReference>
<comment type="caution">
    <text evidence="1">The sequence shown here is derived from an EMBL/GenBank/DDBJ whole genome shotgun (WGS) entry which is preliminary data.</text>
</comment>
<dbReference type="InterPro" id="IPR048237">
    <property type="entry name" value="DDP3-like"/>
</dbReference>